<dbReference type="InterPro" id="IPR036412">
    <property type="entry name" value="HAD-like_sf"/>
</dbReference>
<dbReference type="RefSeq" id="WP_106286813.1">
    <property type="nucleotide sequence ID" value="NZ_CAWNTC010000123.1"/>
</dbReference>
<evidence type="ECO:0000313" key="3">
    <source>
        <dbReference type="Proteomes" id="UP000238762"/>
    </source>
</evidence>
<reference evidence="2 3" key="2">
    <citation type="submission" date="2018-03" db="EMBL/GenBank/DDBJ databases">
        <title>The ancient ancestry and fast evolution of plastids.</title>
        <authorList>
            <person name="Moore K.R."/>
            <person name="Magnabosco C."/>
            <person name="Momper L."/>
            <person name="Gold D.A."/>
            <person name="Bosak T."/>
            <person name="Fournier G.P."/>
        </authorList>
    </citation>
    <scope>NUCLEOTIDE SEQUENCE [LARGE SCALE GENOMIC DNA]</scope>
    <source>
        <strain evidence="2 3">CCAP 1448/3</strain>
    </source>
</reference>
<evidence type="ECO:0000313" key="2">
    <source>
        <dbReference type="EMBL" id="PSB05126.1"/>
    </source>
</evidence>
<dbReference type="AlphaFoldDB" id="A0A2T1CA36"/>
<dbReference type="PANTHER" id="PTHR12147:SF26">
    <property type="entry name" value="PEPTIDASE M28 DOMAIN-CONTAINING PROTEIN"/>
    <property type="match status" value="1"/>
</dbReference>
<comment type="caution">
    <text evidence="2">The sequence shown here is derived from an EMBL/GenBank/DDBJ whole genome shotgun (WGS) entry which is preliminary data.</text>
</comment>
<dbReference type="OrthoDB" id="500480at2"/>
<dbReference type="InterPro" id="IPR045175">
    <property type="entry name" value="M28_fam"/>
</dbReference>
<accession>A0A2T1CA36</accession>
<protein>
    <submittedName>
        <fullName evidence="2">Peptidase M28</fullName>
    </submittedName>
</protein>
<dbReference type="PANTHER" id="PTHR12147">
    <property type="entry name" value="METALLOPEPTIDASE M28 FAMILY MEMBER"/>
    <property type="match status" value="1"/>
</dbReference>
<dbReference type="GO" id="GO:0006508">
    <property type="term" value="P:proteolysis"/>
    <property type="evidence" value="ECO:0007669"/>
    <property type="project" value="InterPro"/>
</dbReference>
<feature type="domain" description="Peptidase M28" evidence="1">
    <location>
        <begin position="393"/>
        <end position="613"/>
    </location>
</feature>
<proteinExistence type="predicted"/>
<organism evidence="2 3">
    <name type="scientific">Merismopedia glauca CCAP 1448/3</name>
    <dbReference type="NCBI Taxonomy" id="1296344"/>
    <lineage>
        <taxon>Bacteria</taxon>
        <taxon>Bacillati</taxon>
        <taxon>Cyanobacteriota</taxon>
        <taxon>Cyanophyceae</taxon>
        <taxon>Synechococcales</taxon>
        <taxon>Merismopediaceae</taxon>
        <taxon>Merismopedia</taxon>
    </lineage>
</organism>
<dbReference type="Gene3D" id="3.40.50.1000">
    <property type="entry name" value="HAD superfamily/HAD-like"/>
    <property type="match status" value="1"/>
</dbReference>
<name>A0A2T1CA36_9CYAN</name>
<reference evidence="2 3" key="1">
    <citation type="submission" date="2018-02" db="EMBL/GenBank/DDBJ databases">
        <authorList>
            <person name="Cohen D.B."/>
            <person name="Kent A.D."/>
        </authorList>
    </citation>
    <scope>NUCLEOTIDE SEQUENCE [LARGE SCALE GENOMIC DNA]</scope>
    <source>
        <strain evidence="2 3">CCAP 1448/3</strain>
    </source>
</reference>
<dbReference type="GO" id="GO:0008235">
    <property type="term" value="F:metalloexopeptidase activity"/>
    <property type="evidence" value="ECO:0007669"/>
    <property type="project" value="InterPro"/>
</dbReference>
<dbReference type="InterPro" id="IPR007484">
    <property type="entry name" value="Peptidase_M28"/>
</dbReference>
<dbReference type="Gene3D" id="3.40.630.10">
    <property type="entry name" value="Zn peptidases"/>
    <property type="match status" value="1"/>
</dbReference>
<evidence type="ECO:0000259" key="1">
    <source>
        <dbReference type="Pfam" id="PF04389"/>
    </source>
</evidence>
<dbReference type="SUPFAM" id="SSF56784">
    <property type="entry name" value="HAD-like"/>
    <property type="match status" value="1"/>
</dbReference>
<dbReference type="EMBL" id="PVWJ01000003">
    <property type="protein sequence ID" value="PSB05126.1"/>
    <property type="molecule type" value="Genomic_DNA"/>
</dbReference>
<dbReference type="Proteomes" id="UP000238762">
    <property type="component" value="Unassembled WGS sequence"/>
</dbReference>
<dbReference type="SUPFAM" id="SSF53187">
    <property type="entry name" value="Zn-dependent exopeptidases"/>
    <property type="match status" value="1"/>
</dbReference>
<dbReference type="Pfam" id="PF00702">
    <property type="entry name" value="Hydrolase"/>
    <property type="match status" value="1"/>
</dbReference>
<dbReference type="InterPro" id="IPR023214">
    <property type="entry name" value="HAD_sf"/>
</dbReference>
<dbReference type="Pfam" id="PF04389">
    <property type="entry name" value="Peptidase_M28"/>
    <property type="match status" value="1"/>
</dbReference>
<keyword evidence="3" id="KW-1185">Reference proteome</keyword>
<sequence>MNNQNKLTVFFDIGDTLGTAKILPPPPHYRLEKLEVYAYIQDILQGLKNRDIRLGIISNIGEDSPENVARVFREAQIDEFFNPELLVYGAKNSPEIFNLAAQKAGNNPEECVFVGEDSRERLQAVTAGWRVVPHPLLITEVLAGRKLRYIRVNVTPAQQQQNWRQSIRHFPLVPLYVTGEGGNLVYAIATTNTISQLDDLGFAVDRLGNEDAPLTRDLYLLRDDRQTSTGFLVEQGHSAHFFSQDDSADWVLASSSEGLFVALPAGRSVEEYHFEEAYHGHNFKLMPDLSLLEPFGTERQASFLQIPTTEPDLSPTELAKLQEITPNVINYHLDRYSGIQPLDGEKKIISRHIQHPDNAKATEALAKDLTAIGGDKFTVRMQPFVHEGQTLYNVEAEMQGDKPDEIVLITAHLDSTAAFSDHFDAPRDIAPGRDDDASGVAAVLAIADIFQQLASNKPPKRSLRFVLFNAEEHGLIGSKAYARAQAAIAAPIVAVYQMDMIGYNQQSPKSFEVHVGYPQGLEVQERSLILAQRLERLASKISPQLEPVQIYTNPDPAAGRSDHASFHERGYAACVVSEDFFAGPHTDSPAPEANPNYHMKTDTFVDLEYAAEIARAIAAAAWVTANL</sequence>
<gene>
    <name evidence="2" type="ORF">C7B64_01080</name>
</gene>